<dbReference type="EMBL" id="BDJL01000001">
    <property type="protein sequence ID" value="GAV24198.1"/>
    <property type="molecule type" value="Genomic_DNA"/>
</dbReference>
<dbReference type="RefSeq" id="WP_075864412.1">
    <property type="nucleotide sequence ID" value="NZ_BDJL01000001.1"/>
</dbReference>
<keyword evidence="5" id="KW-1185">Reference proteome</keyword>
<organism evidence="4 5">
    <name type="scientific">Carboxydothermus islandicus</name>
    <dbReference type="NCBI Taxonomy" id="661089"/>
    <lineage>
        <taxon>Bacteria</taxon>
        <taxon>Bacillati</taxon>
        <taxon>Bacillota</taxon>
        <taxon>Clostridia</taxon>
        <taxon>Thermoanaerobacterales</taxon>
        <taxon>Thermoanaerobacteraceae</taxon>
        <taxon>Carboxydothermus</taxon>
    </lineage>
</organism>
<evidence type="ECO:0000313" key="5">
    <source>
        <dbReference type="Proteomes" id="UP000187338"/>
    </source>
</evidence>
<dbReference type="AlphaFoldDB" id="A0A1L8CZ62"/>
<evidence type="ECO:0000256" key="3">
    <source>
        <dbReference type="SAM" id="Coils"/>
    </source>
</evidence>
<gene>
    <name evidence="4" type="ORF">ciss_01310</name>
</gene>
<protein>
    <recommendedName>
        <fullName evidence="2">Antitoxin</fullName>
    </recommendedName>
</protein>
<keyword evidence="3" id="KW-0175">Coiled coil</keyword>
<comment type="caution">
    <text evidence="4">The sequence shown here is derived from an EMBL/GenBank/DDBJ whole genome shotgun (WGS) entry which is preliminary data.</text>
</comment>
<reference evidence="5" key="1">
    <citation type="submission" date="2016-12" db="EMBL/GenBank/DDBJ databases">
        <title>Draft Genome Sequences od Carboxydothermus pertinax and islandicus, Hydrogenogenic Carboxydotrophic Bacteria.</title>
        <authorList>
            <person name="Fukuyama Y."/>
            <person name="Ohmae K."/>
            <person name="Yoneda Y."/>
            <person name="Yoshida T."/>
            <person name="Sako Y."/>
        </authorList>
    </citation>
    <scope>NUCLEOTIDE SEQUENCE [LARGE SCALE GENOMIC DNA]</scope>
    <source>
        <strain evidence="5">SET</strain>
    </source>
</reference>
<dbReference type="InterPro" id="IPR006442">
    <property type="entry name" value="Antitoxin_Phd/YefM"/>
</dbReference>
<sequence length="93" mass="10981">MEKIIGVDQLRPRLGEYLEEIEKGDVIVITYRSAPKGVIMSYKQYEQLKKVQEKVKMMELKTMLEEVREKAANYEISEEEVLKEIEDVRKCGR</sequence>
<proteinExistence type="inferred from homology"/>
<dbReference type="SUPFAM" id="SSF143120">
    <property type="entry name" value="YefM-like"/>
    <property type="match status" value="1"/>
</dbReference>
<comment type="function">
    <text evidence="2">Antitoxin component of a type II toxin-antitoxin (TA) system.</text>
</comment>
<comment type="similarity">
    <text evidence="1 2">Belongs to the phD/YefM antitoxin family.</text>
</comment>
<dbReference type="NCBIfam" id="TIGR01552">
    <property type="entry name" value="phd_fam"/>
    <property type="match status" value="1"/>
</dbReference>
<dbReference type="InterPro" id="IPR036165">
    <property type="entry name" value="YefM-like_sf"/>
</dbReference>
<feature type="coiled-coil region" evidence="3">
    <location>
        <begin position="50"/>
        <end position="84"/>
    </location>
</feature>
<accession>A0A1L8CZ62</accession>
<dbReference type="Pfam" id="PF02604">
    <property type="entry name" value="PhdYeFM_antitox"/>
    <property type="match status" value="1"/>
</dbReference>
<evidence type="ECO:0000256" key="1">
    <source>
        <dbReference type="ARBA" id="ARBA00009981"/>
    </source>
</evidence>
<dbReference type="Gene3D" id="3.40.1620.10">
    <property type="entry name" value="YefM-like domain"/>
    <property type="match status" value="1"/>
</dbReference>
<evidence type="ECO:0000313" key="4">
    <source>
        <dbReference type="EMBL" id="GAV24198.1"/>
    </source>
</evidence>
<dbReference type="STRING" id="661089.ciss_01310"/>
<evidence type="ECO:0000256" key="2">
    <source>
        <dbReference type="RuleBase" id="RU362080"/>
    </source>
</evidence>
<dbReference type="Proteomes" id="UP000187338">
    <property type="component" value="Unassembled WGS sequence"/>
</dbReference>
<name>A0A1L8CZ62_9THEO</name>
<dbReference type="OrthoDB" id="1809400at2"/>